<reference evidence="1" key="1">
    <citation type="submission" date="2021-04" db="EMBL/GenBank/DDBJ databases">
        <title>Genomic analysis of electroactive and textile dye degrading Bacillus circulans strain: DC10 isolated from constructed wetland-microbial fuel cells treating textile dye wastewaters.</title>
        <authorList>
            <person name="Patel D.U."/>
            <person name="Desai C.R."/>
        </authorList>
    </citation>
    <scope>NUCLEOTIDE SEQUENCE</scope>
    <source>
        <strain evidence="1">DC10</strain>
    </source>
</reference>
<accession>A0A941JHE4</accession>
<name>A0A941JHE4_NIACI</name>
<dbReference type="SUPFAM" id="SSF103642">
    <property type="entry name" value="Sec-C motif"/>
    <property type="match status" value="1"/>
</dbReference>
<dbReference type="InterPro" id="IPR004027">
    <property type="entry name" value="SEC_C_motif"/>
</dbReference>
<gene>
    <name evidence="1" type="ORF">KD144_17755</name>
</gene>
<organism evidence="1">
    <name type="scientific">Niallia circulans</name>
    <name type="common">Bacillus circulans</name>
    <dbReference type="NCBI Taxonomy" id="1397"/>
    <lineage>
        <taxon>Bacteria</taxon>
        <taxon>Bacillati</taxon>
        <taxon>Bacillota</taxon>
        <taxon>Bacilli</taxon>
        <taxon>Bacillales</taxon>
        <taxon>Bacillaceae</taxon>
        <taxon>Niallia</taxon>
    </lineage>
</organism>
<proteinExistence type="predicted"/>
<dbReference type="RefSeq" id="WP_212120481.1">
    <property type="nucleotide sequence ID" value="NZ_JAGTPX020000018.1"/>
</dbReference>
<dbReference type="EMBL" id="JAGTPX010000021">
    <property type="protein sequence ID" value="MBR8671386.1"/>
    <property type="molecule type" value="Genomic_DNA"/>
</dbReference>
<dbReference type="PANTHER" id="PTHR33747">
    <property type="entry name" value="UPF0225 PROTEIN SCO1677"/>
    <property type="match status" value="1"/>
</dbReference>
<protein>
    <submittedName>
        <fullName evidence="1">SEC-C domain-containing protein</fullName>
    </submittedName>
</protein>
<dbReference type="PANTHER" id="PTHR33747:SF1">
    <property type="entry name" value="ADENYLATE CYCLASE-ASSOCIATED CAP C-TERMINAL DOMAIN-CONTAINING PROTEIN"/>
    <property type="match status" value="1"/>
</dbReference>
<sequence>MAVDKSKNQKDKIMGVTSLKEALSVLKMADLQEIRKKMRIKNISSLKKAELIQYLAEAIPHLLRTIISEFDERRIFLIKSIIANNGIISAKYVEIEEMEYFDKTGFMFTEFRNGNPFVMIPMELLPSLVEIVQDKAILTEVKRNTEWIKITRGLLYYYGTVPHEEFVELVEKYMPIHSNYLAFNRVIFDAMEYYQEIQIDRYGYSYWEVLDPLEVLEEQASRKNLAYYPFSKKQLLEAGETNYVERPKGFSQLVSLFTHEHQMPKHEAVEIVEDCIIQVKLGDSPSQIFQYLQTELSFDSLEAVQRLMDILVLLINNTREWYLKGYTPVELSAQDKQALQPLPNQKGKIISFHTHEKIGRNDPCPCGSGKKYKKCCGK</sequence>
<dbReference type="Gene3D" id="3.10.450.50">
    <property type="match status" value="1"/>
</dbReference>
<comment type="caution">
    <text evidence="1">The sequence shown here is derived from an EMBL/GenBank/DDBJ whole genome shotgun (WGS) entry which is preliminary data.</text>
</comment>
<dbReference type="AlphaFoldDB" id="A0A941JHE4"/>
<evidence type="ECO:0000313" key="1">
    <source>
        <dbReference type="EMBL" id="MBR8671386.1"/>
    </source>
</evidence>
<dbReference type="Pfam" id="PF02810">
    <property type="entry name" value="SEC-C"/>
    <property type="match status" value="1"/>
</dbReference>